<evidence type="ECO:0000259" key="1">
    <source>
        <dbReference type="Pfam" id="PF03358"/>
    </source>
</evidence>
<dbReference type="InterPro" id="IPR050712">
    <property type="entry name" value="NAD(P)H-dep_reductase"/>
</dbReference>
<evidence type="ECO:0000313" key="3">
    <source>
        <dbReference type="Proteomes" id="UP000317291"/>
    </source>
</evidence>
<dbReference type="InterPro" id="IPR005025">
    <property type="entry name" value="FMN_Rdtase-like_dom"/>
</dbReference>
<dbReference type="RefSeq" id="WP_146561479.1">
    <property type="nucleotide sequence ID" value="NZ_VIGW01000005.1"/>
</dbReference>
<dbReference type="InterPro" id="IPR029039">
    <property type="entry name" value="Flavoprotein-like_sf"/>
</dbReference>
<dbReference type="SUPFAM" id="SSF52218">
    <property type="entry name" value="Flavoproteins"/>
    <property type="match status" value="1"/>
</dbReference>
<protein>
    <submittedName>
        <fullName evidence="2">NAD(P)H-dependent oxidoreductase</fullName>
    </submittedName>
</protein>
<dbReference type="GO" id="GO:0016491">
    <property type="term" value="F:oxidoreductase activity"/>
    <property type="evidence" value="ECO:0007669"/>
    <property type="project" value="InterPro"/>
</dbReference>
<name>A0A5C5RAY3_9ACTN</name>
<dbReference type="OrthoDB" id="9812295at2"/>
<dbReference type="PANTHER" id="PTHR30543">
    <property type="entry name" value="CHROMATE REDUCTASE"/>
    <property type="match status" value="1"/>
</dbReference>
<reference evidence="2 3" key="1">
    <citation type="submission" date="2019-06" db="EMBL/GenBank/DDBJ databases">
        <title>Tsukamurella conjunctivitidis sp. nov., Tsukamurella assacharolytica sp. nov. and Tsukamurella sputae sp. nov. isolated from patients with conjunctivitis, bacteraemia (lymphoma) and respiratory infection (sputum) in Hong Kong.</title>
        <authorList>
            <person name="Teng J.L.L."/>
            <person name="Lee H.H."/>
            <person name="Fong J.Y.H."/>
            <person name="Fok K.M.N."/>
            <person name="Lau S.K.P."/>
            <person name="Woo P.C.Y."/>
        </authorList>
    </citation>
    <scope>NUCLEOTIDE SEQUENCE [LARGE SCALE GENOMIC DNA]</scope>
    <source>
        <strain evidence="2 3">HKU71</strain>
    </source>
</reference>
<dbReference type="Gene3D" id="3.40.50.360">
    <property type="match status" value="1"/>
</dbReference>
<accession>A0A5C5RAY3</accession>
<gene>
    <name evidence="2" type="ORF">FK529_12265</name>
</gene>
<evidence type="ECO:0000313" key="2">
    <source>
        <dbReference type="EMBL" id="TWS19275.1"/>
    </source>
</evidence>
<keyword evidence="3" id="KW-1185">Reference proteome</keyword>
<dbReference type="GO" id="GO:0005829">
    <property type="term" value="C:cytosol"/>
    <property type="evidence" value="ECO:0007669"/>
    <property type="project" value="TreeGrafter"/>
</dbReference>
<dbReference type="Pfam" id="PF03358">
    <property type="entry name" value="FMN_red"/>
    <property type="match status" value="1"/>
</dbReference>
<comment type="caution">
    <text evidence="2">The sequence shown here is derived from an EMBL/GenBank/DDBJ whole genome shotgun (WGS) entry which is preliminary data.</text>
</comment>
<dbReference type="AlphaFoldDB" id="A0A5C5RAY3"/>
<dbReference type="GO" id="GO:0010181">
    <property type="term" value="F:FMN binding"/>
    <property type="evidence" value="ECO:0007669"/>
    <property type="project" value="TreeGrafter"/>
</dbReference>
<sequence>MKIGIILGSIRDGRKAEQVGQWVAAAAAERAGVEASVIDLKDFEVPLLTSATVPGAANRQYDNAAVTAWGQAIDAQDGFVFVTPEYNHSIPGAFKNAFDSIGPEWAGKTVGFVAYGADGGVRAVEHWRQITANFSMVDVRAQVSLGLFTDFDGAGAFAPIDRRSAELTALLDELTAATERHLAARH</sequence>
<dbReference type="PANTHER" id="PTHR30543:SF21">
    <property type="entry name" value="NAD(P)H-DEPENDENT FMN REDUCTASE LOT6"/>
    <property type="match status" value="1"/>
</dbReference>
<feature type="domain" description="NADPH-dependent FMN reductase-like" evidence="1">
    <location>
        <begin position="1"/>
        <end position="148"/>
    </location>
</feature>
<organism evidence="2 3">
    <name type="scientific">Tsukamurella asaccharolytica</name>
    <dbReference type="NCBI Taxonomy" id="2592067"/>
    <lineage>
        <taxon>Bacteria</taxon>
        <taxon>Bacillati</taxon>
        <taxon>Actinomycetota</taxon>
        <taxon>Actinomycetes</taxon>
        <taxon>Mycobacteriales</taxon>
        <taxon>Tsukamurellaceae</taxon>
        <taxon>Tsukamurella</taxon>
    </lineage>
</organism>
<dbReference type="Proteomes" id="UP000317291">
    <property type="component" value="Unassembled WGS sequence"/>
</dbReference>
<proteinExistence type="predicted"/>
<dbReference type="EMBL" id="VIGW01000005">
    <property type="protein sequence ID" value="TWS19275.1"/>
    <property type="molecule type" value="Genomic_DNA"/>
</dbReference>